<comment type="caution">
    <text evidence="1">The sequence shown here is derived from an EMBL/GenBank/DDBJ whole genome shotgun (WGS) entry which is preliminary data.</text>
</comment>
<sequence length="271" mass="30323">MLTISSEILFFSYCCIDLIARKAIRIWLNISAKGTLISFSDSTSSKVYFNYSSDIDITGARSGFGLILIGWNSYGNVLYDDDLDTEQQEVAFDLSVDELYYSCDANDDGNAANYASITVSFAANLTHYQYYTQSYNSQAKLSSSSYQMKEKIAIVAVTSYTAHHNHTILNLSYIMMTSQRARSVSARTANMMDVGTEICQLTCLIAQTDSDEAFYAGMIRILLMIASVWAEKQVVRMFFSVMLIVSAIIIDVRGFLSSKDEIVFICCIDEE</sequence>
<accession>A0A5J4W2E7</accession>
<dbReference type="AlphaFoldDB" id="A0A5J4W2E7"/>
<protein>
    <submittedName>
        <fullName evidence="1">Uncharacterized protein</fullName>
    </submittedName>
</protein>
<gene>
    <name evidence="1" type="ORF">EZS28_015779</name>
</gene>
<reference evidence="1 2" key="1">
    <citation type="submission" date="2019-03" db="EMBL/GenBank/DDBJ databases">
        <title>Single cell metagenomics reveals metabolic interactions within the superorganism composed of flagellate Streblomastix strix and complex community of Bacteroidetes bacteria on its surface.</title>
        <authorList>
            <person name="Treitli S.C."/>
            <person name="Kolisko M."/>
            <person name="Husnik F."/>
            <person name="Keeling P."/>
            <person name="Hampl V."/>
        </authorList>
    </citation>
    <scope>NUCLEOTIDE SEQUENCE [LARGE SCALE GENOMIC DNA]</scope>
    <source>
        <strain evidence="1">ST1C</strain>
    </source>
</reference>
<name>A0A5J4W2E7_9EUKA</name>
<evidence type="ECO:0000313" key="2">
    <source>
        <dbReference type="Proteomes" id="UP000324800"/>
    </source>
</evidence>
<dbReference type="EMBL" id="SNRW01003880">
    <property type="protein sequence ID" value="KAA6388696.1"/>
    <property type="molecule type" value="Genomic_DNA"/>
</dbReference>
<evidence type="ECO:0000313" key="1">
    <source>
        <dbReference type="EMBL" id="KAA6388696.1"/>
    </source>
</evidence>
<dbReference type="Proteomes" id="UP000324800">
    <property type="component" value="Unassembled WGS sequence"/>
</dbReference>
<proteinExistence type="predicted"/>
<organism evidence="1 2">
    <name type="scientific">Streblomastix strix</name>
    <dbReference type="NCBI Taxonomy" id="222440"/>
    <lineage>
        <taxon>Eukaryota</taxon>
        <taxon>Metamonada</taxon>
        <taxon>Preaxostyla</taxon>
        <taxon>Oxymonadida</taxon>
        <taxon>Streblomastigidae</taxon>
        <taxon>Streblomastix</taxon>
    </lineage>
</organism>